<dbReference type="Proteomes" id="UP000292447">
    <property type="component" value="Chromosome III"/>
</dbReference>
<accession>A0A4P6XNE0</accession>
<gene>
    <name evidence="2" type="primary">MPUL0C09280</name>
    <name evidence="2" type="ORF">METSCH_C09280</name>
</gene>
<evidence type="ECO:0000313" key="3">
    <source>
        <dbReference type="Proteomes" id="UP000292447"/>
    </source>
</evidence>
<dbReference type="AlphaFoldDB" id="A0A4P6XNE0"/>
<dbReference type="STRING" id="2163413.A0A4P6XNE0"/>
<proteinExistence type="inferred from homology"/>
<dbReference type="Pfam" id="PF03194">
    <property type="entry name" value="LUC7"/>
    <property type="match status" value="1"/>
</dbReference>
<dbReference type="GO" id="GO:0003729">
    <property type="term" value="F:mRNA binding"/>
    <property type="evidence" value="ECO:0007669"/>
    <property type="project" value="InterPro"/>
</dbReference>
<dbReference type="GO" id="GO:0005685">
    <property type="term" value="C:U1 snRNP"/>
    <property type="evidence" value="ECO:0007669"/>
    <property type="project" value="InterPro"/>
</dbReference>
<comment type="similarity">
    <text evidence="1">Belongs to the Luc7 family.</text>
</comment>
<dbReference type="GO" id="GO:0006376">
    <property type="term" value="P:mRNA splice site recognition"/>
    <property type="evidence" value="ECO:0007669"/>
    <property type="project" value="InterPro"/>
</dbReference>
<organism evidence="2 3">
    <name type="scientific">Metschnikowia aff. pulcherrima</name>
    <dbReference type="NCBI Taxonomy" id="2163413"/>
    <lineage>
        <taxon>Eukaryota</taxon>
        <taxon>Fungi</taxon>
        <taxon>Dikarya</taxon>
        <taxon>Ascomycota</taxon>
        <taxon>Saccharomycotina</taxon>
        <taxon>Pichiomycetes</taxon>
        <taxon>Metschnikowiaceae</taxon>
        <taxon>Metschnikowia</taxon>
    </lineage>
</organism>
<sequence length="287" mass="33098">MRTTSIWAWTAHGHHKKGINLKGIFIVEPNTFFGPISHGCSQLNTSILNQRMADDQRRLLEQLMGKEALDSFQVRRKEIEMTNPRVCKAFLVGTCPHDLFNGTKLNIGKCPLLHVEKHKLEYEFRTKKKNETFPNFEHEYYKTLQKYVDEIDFTIATALKRLEHTPEEKAKIAAVTKDLDVLDTKIGLMTSEIRYLAAESELQKVFEQSARLEDVLKQRDVLAEQARMIAENVGQSAQQKLQVCEVCGAYLSRLDSDRRLADHFIGKIHLGYVQMRAAFDELKKRYA</sequence>
<evidence type="ECO:0000313" key="2">
    <source>
        <dbReference type="EMBL" id="QBM88947.1"/>
    </source>
</evidence>
<dbReference type="InterPro" id="IPR004882">
    <property type="entry name" value="Luc7-rel"/>
</dbReference>
<keyword evidence="3" id="KW-1185">Reference proteome</keyword>
<reference evidence="3" key="1">
    <citation type="submission" date="2019-03" db="EMBL/GenBank/DDBJ databases">
        <title>Snf2 controls pulcherriminic acid biosynthesis and connects pigmentation and antifungal activity of the yeast Metschnikowia pulcherrima.</title>
        <authorList>
            <person name="Gore-Lloyd D."/>
            <person name="Sumann I."/>
            <person name="Brachmann A.O."/>
            <person name="Schneeberger K."/>
            <person name="Ortiz-Merino R.A."/>
            <person name="Moreno-Beltran M."/>
            <person name="Schlaefli M."/>
            <person name="Kirner P."/>
            <person name="Santos Kron A."/>
            <person name="Wolfe K.H."/>
            <person name="Piel J."/>
            <person name="Ahrens C.H."/>
            <person name="Henk D."/>
            <person name="Freimoser F.M."/>
        </authorList>
    </citation>
    <scope>NUCLEOTIDE SEQUENCE [LARGE SCALE GENOMIC DNA]</scope>
    <source>
        <strain evidence="3">APC 1.2</strain>
    </source>
</reference>
<protein>
    <submittedName>
        <fullName evidence="2">LUC7 N-terminus</fullName>
    </submittedName>
</protein>
<name>A0A4P6XNE0_9ASCO</name>
<evidence type="ECO:0000256" key="1">
    <source>
        <dbReference type="ARBA" id="ARBA00005655"/>
    </source>
</evidence>
<dbReference type="PANTHER" id="PTHR12375">
    <property type="entry name" value="RNA-BINDING PROTEIN LUC7-RELATED"/>
    <property type="match status" value="1"/>
</dbReference>
<dbReference type="EMBL" id="CP034458">
    <property type="protein sequence ID" value="QBM88947.1"/>
    <property type="molecule type" value="Genomic_DNA"/>
</dbReference>